<comment type="caution">
    <text evidence="2">The sequence shown here is derived from an EMBL/GenBank/DDBJ whole genome shotgun (WGS) entry which is preliminary data.</text>
</comment>
<dbReference type="InterPro" id="IPR036866">
    <property type="entry name" value="RibonucZ/Hydroxyglut_hydro"/>
</dbReference>
<accession>A0ABS7PE97</accession>
<dbReference type="PANTHER" id="PTHR42663:SF6">
    <property type="entry name" value="HYDROLASE C777.06C-RELATED"/>
    <property type="match status" value="1"/>
</dbReference>
<proteinExistence type="predicted"/>
<organism evidence="2 3">
    <name type="scientific">Alteriqipengyuania abyssalis</name>
    <dbReference type="NCBI Taxonomy" id="2860200"/>
    <lineage>
        <taxon>Bacteria</taxon>
        <taxon>Pseudomonadati</taxon>
        <taxon>Pseudomonadota</taxon>
        <taxon>Alphaproteobacteria</taxon>
        <taxon>Sphingomonadales</taxon>
        <taxon>Erythrobacteraceae</taxon>
        <taxon>Alteriqipengyuania</taxon>
    </lineage>
</organism>
<sequence length="255" mass="28167">MKVTLLGSGTSTGVPRINGDWGACDPSEPRNRRTRVSIVVENDAGARLLVDTPPDLRDQFLRNKITNVDGVFWTHDHADHCHGIDDLRALRYGRSGPIPGYGVEETVRRLKARFSYVFAGEHGYPTIVKLEVLDRLRLFAGFTVNWCVMPHGPAKSTGYRFGCDDKSIGYATDFSEITSEMVTLFKGVDLLVCDCLRREEHPTHANLAMALELGKRCKVGKIVLTHLDKSMDYKTLSGEVPAGVQVGYDGMVVAA</sequence>
<dbReference type="Pfam" id="PF12706">
    <property type="entry name" value="Lactamase_B_2"/>
    <property type="match status" value="1"/>
</dbReference>
<dbReference type="EMBL" id="JAHWXP010000001">
    <property type="protein sequence ID" value="MBY8336127.1"/>
    <property type="molecule type" value="Genomic_DNA"/>
</dbReference>
<gene>
    <name evidence="2" type="ORF">KYN89_03620</name>
</gene>
<keyword evidence="3" id="KW-1185">Reference proteome</keyword>
<feature type="domain" description="Metallo-beta-lactamase" evidence="1">
    <location>
        <begin position="34"/>
        <end position="226"/>
    </location>
</feature>
<evidence type="ECO:0000313" key="2">
    <source>
        <dbReference type="EMBL" id="MBY8336127.1"/>
    </source>
</evidence>
<name>A0ABS7PE97_9SPHN</name>
<dbReference type="InterPro" id="IPR001279">
    <property type="entry name" value="Metallo-B-lactamas"/>
</dbReference>
<dbReference type="Gene3D" id="3.60.15.10">
    <property type="entry name" value="Ribonuclease Z/Hydroxyacylglutathione hydrolase-like"/>
    <property type="match status" value="1"/>
</dbReference>
<dbReference type="Proteomes" id="UP000759298">
    <property type="component" value="Unassembled WGS sequence"/>
</dbReference>
<protein>
    <submittedName>
        <fullName evidence="2">MBL fold metallo-hydrolase</fullName>
    </submittedName>
</protein>
<dbReference type="SMART" id="SM00849">
    <property type="entry name" value="Lactamase_B"/>
    <property type="match status" value="1"/>
</dbReference>
<dbReference type="SUPFAM" id="SSF56281">
    <property type="entry name" value="Metallo-hydrolase/oxidoreductase"/>
    <property type="match status" value="1"/>
</dbReference>
<evidence type="ECO:0000259" key="1">
    <source>
        <dbReference type="SMART" id="SM00849"/>
    </source>
</evidence>
<dbReference type="PANTHER" id="PTHR42663">
    <property type="entry name" value="HYDROLASE C777.06C-RELATED-RELATED"/>
    <property type="match status" value="1"/>
</dbReference>
<reference evidence="2 3" key="1">
    <citation type="submission" date="2021-07" db="EMBL/GenBank/DDBJ databases">
        <title>Alteriqipengyuania abyssalis NZ-12B nov, sp.nov isolated from deep sea sponge in pacific ocean.</title>
        <authorList>
            <person name="Tareen S."/>
            <person name="Wink J."/>
        </authorList>
    </citation>
    <scope>NUCLEOTIDE SEQUENCE [LARGE SCALE GENOMIC DNA]</scope>
    <source>
        <strain evidence="2 3">NZ-12B</strain>
    </source>
</reference>
<dbReference type="CDD" id="cd16279">
    <property type="entry name" value="metallo-hydrolase-like_MBL-fold"/>
    <property type="match status" value="1"/>
</dbReference>
<dbReference type="RefSeq" id="WP_010238132.1">
    <property type="nucleotide sequence ID" value="NZ_JAHWXP010000001.1"/>
</dbReference>
<evidence type="ECO:0000313" key="3">
    <source>
        <dbReference type="Proteomes" id="UP000759298"/>
    </source>
</evidence>